<comment type="caution">
    <text evidence="1">The sequence shown here is derived from an EMBL/GenBank/DDBJ whole genome shotgun (WGS) entry which is preliminary data.</text>
</comment>
<accession>M3JEV7</accession>
<evidence type="ECO:0000313" key="1">
    <source>
        <dbReference type="EMBL" id="EMG31212.1"/>
    </source>
</evidence>
<gene>
    <name evidence="1" type="ORF">H740_02472</name>
</gene>
<reference evidence="1 2" key="1">
    <citation type="submission" date="2013-02" db="EMBL/GenBank/DDBJ databases">
        <title>Co-occurrence of anaerobic bacteria in colorectal carcinomas.</title>
        <authorList>
            <person name="Holt R.A."/>
            <person name="Warren R.L."/>
            <person name="Allen-Vercoe E."/>
            <person name="Pleasance S."/>
            <person name="Freeman D.J."/>
            <person name="Watson P."/>
            <person name="Moore R."/>
            <person name="Cochrane K."/>
        </authorList>
    </citation>
    <scope>NUCLEOTIDE SEQUENCE [LARGE SCALE GENOMIC DNA]</scope>
    <source>
        <strain evidence="1 2">CC57C</strain>
    </source>
</reference>
<dbReference type="AlphaFoldDB" id="M3JEV7"/>
<name>M3JEV7_9BACT</name>
<evidence type="ECO:0000313" key="2">
    <source>
        <dbReference type="Proteomes" id="UP000011782"/>
    </source>
</evidence>
<protein>
    <submittedName>
        <fullName evidence="1">Uncharacterized protein</fullName>
    </submittedName>
</protein>
<dbReference type="EMBL" id="AOTD01000058">
    <property type="protein sequence ID" value="EMG31212.1"/>
    <property type="molecule type" value="Genomic_DNA"/>
</dbReference>
<dbReference type="STRING" id="1073353.H740_02472"/>
<proteinExistence type="predicted"/>
<organism evidence="1 2">
    <name type="scientific">Campylobacter showae CC57C</name>
    <dbReference type="NCBI Taxonomy" id="1073353"/>
    <lineage>
        <taxon>Bacteria</taxon>
        <taxon>Pseudomonadati</taxon>
        <taxon>Campylobacterota</taxon>
        <taxon>Epsilonproteobacteria</taxon>
        <taxon>Campylobacterales</taxon>
        <taxon>Campylobacteraceae</taxon>
        <taxon>Campylobacter</taxon>
    </lineage>
</organism>
<dbReference type="Proteomes" id="UP000011782">
    <property type="component" value="Unassembled WGS sequence"/>
</dbReference>
<sequence length="73" mass="8657">MKKSTYALMFLFFVITTGLTEDTKTTSSKDDEKIIYERCMSRCMRFLGNDPFNQGFPFFNCMRTCHLEYGVIW</sequence>